<evidence type="ECO:0000313" key="3">
    <source>
        <dbReference type="EMBL" id="KAK3951883.1"/>
    </source>
</evidence>
<feature type="coiled-coil region" evidence="1">
    <location>
        <begin position="35"/>
        <end position="163"/>
    </location>
</feature>
<feature type="compositionally biased region" description="Low complexity" evidence="2">
    <location>
        <begin position="437"/>
        <end position="453"/>
    </location>
</feature>
<feature type="region of interest" description="Disordered" evidence="2">
    <location>
        <begin position="434"/>
        <end position="453"/>
    </location>
</feature>
<feature type="region of interest" description="Disordered" evidence="2">
    <location>
        <begin position="514"/>
        <end position="567"/>
    </location>
</feature>
<feature type="compositionally biased region" description="Basic and acidic residues" evidence="2">
    <location>
        <begin position="543"/>
        <end position="553"/>
    </location>
</feature>
<keyword evidence="4" id="KW-1185">Reference proteome</keyword>
<evidence type="ECO:0000256" key="2">
    <source>
        <dbReference type="SAM" id="MobiDB-lite"/>
    </source>
</evidence>
<sequence length="592" mass="66295">MFPDNPNMSSSQIDHAKVVSDLFQHIITHTSYEKLKGISDQNAELHDKIKKLTTASEMNLETLHNTKAKLDKAYQDLQEKDEQVQSLRAEADHLGSTIAAKTHELNERAQSMTRAEDELKKARLEIELLTATLEEEREKTKEKATIEQELDMIRTDLDHYKQELTRLEKFSMPLERTQVEDIANRFTKIFARACDLAKTFFGVNLPDASLANATLWDQLKKHNIVHQARIPLPLSNTLAAKQMRSVAVLAVIYAELKKHVFQPTYLFEDPRANDEFTGLLKTMDPAKEAYLRSVLLGSIDKDIWKEKVKAKVETVKASVDDRVGPLLSEPERVRFRDHLDRFCRKVCHHWHYMQKLEDKVHYSADDWVVPGSGAYRLLPLSSMVVVGEEAELPDETYPGEYPESPKQTNYSLMGNGQSSSPVMSCSNVTFTHDIDRLSTSPSPSRSRTRRTLTMASAAAAATAGVSTSAGPGDLLSVVWPAFHIDPCTSEEEVQMISPGYGVCESQLKMAREEEASCSTGTHDTARQSRRRCRGMSSAATKSRTREMSRHGAACDDGDQQDGGGFEHGCESTLSSFLNAGQSELSIGSRRGW</sequence>
<reference evidence="3" key="2">
    <citation type="submission" date="2023-06" db="EMBL/GenBank/DDBJ databases">
        <authorList>
            <consortium name="Lawrence Berkeley National Laboratory"/>
            <person name="Mondo S.J."/>
            <person name="Hensen N."/>
            <person name="Bonometti L."/>
            <person name="Westerberg I."/>
            <person name="Brannstrom I.O."/>
            <person name="Guillou S."/>
            <person name="Cros-Aarteil S."/>
            <person name="Calhoun S."/>
            <person name="Haridas S."/>
            <person name="Kuo A."/>
            <person name="Pangilinan J."/>
            <person name="Riley R."/>
            <person name="Labutti K."/>
            <person name="Andreopoulos B."/>
            <person name="Lipzen A."/>
            <person name="Chen C."/>
            <person name="Yanf M."/>
            <person name="Daum C."/>
            <person name="Ng V."/>
            <person name="Clum A."/>
            <person name="Steindorff A."/>
            <person name="Ohm R."/>
            <person name="Martin F."/>
            <person name="Silar P."/>
            <person name="Natvig D."/>
            <person name="Lalanne C."/>
            <person name="Gautier V."/>
            <person name="Ament-Velasquez S.L."/>
            <person name="Kruys A."/>
            <person name="Hutchinson M.I."/>
            <person name="Powell A.J."/>
            <person name="Barry K."/>
            <person name="Miller A.N."/>
            <person name="Grigoriev I.V."/>
            <person name="Debuchy R."/>
            <person name="Gladieux P."/>
            <person name="Thoren M.H."/>
            <person name="Johannesson H."/>
        </authorList>
    </citation>
    <scope>NUCLEOTIDE SEQUENCE</scope>
    <source>
        <strain evidence="3">CBS 626.80</strain>
    </source>
</reference>
<comment type="caution">
    <text evidence="3">The sequence shown here is derived from an EMBL/GenBank/DDBJ whole genome shotgun (WGS) entry which is preliminary data.</text>
</comment>
<dbReference type="AlphaFoldDB" id="A0AAN6NVJ1"/>
<dbReference type="Proteomes" id="UP001303222">
    <property type="component" value="Unassembled WGS sequence"/>
</dbReference>
<keyword evidence="1" id="KW-0175">Coiled coil</keyword>
<reference evidence="3" key="1">
    <citation type="journal article" date="2023" name="Mol. Phylogenet. Evol.">
        <title>Genome-scale phylogeny and comparative genomics of the fungal order Sordariales.</title>
        <authorList>
            <person name="Hensen N."/>
            <person name="Bonometti L."/>
            <person name="Westerberg I."/>
            <person name="Brannstrom I.O."/>
            <person name="Guillou S."/>
            <person name="Cros-Aarteil S."/>
            <person name="Calhoun S."/>
            <person name="Haridas S."/>
            <person name="Kuo A."/>
            <person name="Mondo S."/>
            <person name="Pangilinan J."/>
            <person name="Riley R."/>
            <person name="LaButti K."/>
            <person name="Andreopoulos B."/>
            <person name="Lipzen A."/>
            <person name="Chen C."/>
            <person name="Yan M."/>
            <person name="Daum C."/>
            <person name="Ng V."/>
            <person name="Clum A."/>
            <person name="Steindorff A."/>
            <person name="Ohm R.A."/>
            <person name="Martin F."/>
            <person name="Silar P."/>
            <person name="Natvig D.O."/>
            <person name="Lalanne C."/>
            <person name="Gautier V."/>
            <person name="Ament-Velasquez S.L."/>
            <person name="Kruys A."/>
            <person name="Hutchinson M.I."/>
            <person name="Powell A.J."/>
            <person name="Barry K."/>
            <person name="Miller A.N."/>
            <person name="Grigoriev I.V."/>
            <person name="Debuchy R."/>
            <person name="Gladieux P."/>
            <person name="Hiltunen Thoren M."/>
            <person name="Johannesson H."/>
        </authorList>
    </citation>
    <scope>NUCLEOTIDE SEQUENCE</scope>
    <source>
        <strain evidence="3">CBS 626.80</strain>
    </source>
</reference>
<accession>A0AAN6NVJ1</accession>
<evidence type="ECO:0000256" key="1">
    <source>
        <dbReference type="SAM" id="Coils"/>
    </source>
</evidence>
<organism evidence="3 4">
    <name type="scientific">Pseudoneurospora amorphoporcata</name>
    <dbReference type="NCBI Taxonomy" id="241081"/>
    <lineage>
        <taxon>Eukaryota</taxon>
        <taxon>Fungi</taxon>
        <taxon>Dikarya</taxon>
        <taxon>Ascomycota</taxon>
        <taxon>Pezizomycotina</taxon>
        <taxon>Sordariomycetes</taxon>
        <taxon>Sordariomycetidae</taxon>
        <taxon>Sordariales</taxon>
        <taxon>Sordariaceae</taxon>
        <taxon>Pseudoneurospora</taxon>
    </lineage>
</organism>
<evidence type="ECO:0000313" key="4">
    <source>
        <dbReference type="Proteomes" id="UP001303222"/>
    </source>
</evidence>
<dbReference type="EMBL" id="MU859136">
    <property type="protein sequence ID" value="KAK3951883.1"/>
    <property type="molecule type" value="Genomic_DNA"/>
</dbReference>
<proteinExistence type="predicted"/>
<gene>
    <name evidence="3" type="ORF">QBC32DRAFT_153217</name>
</gene>
<name>A0AAN6NVJ1_9PEZI</name>
<protein>
    <submittedName>
        <fullName evidence="3">Uncharacterized protein</fullName>
    </submittedName>
</protein>